<reference evidence="3 4" key="1">
    <citation type="submission" date="2019-02" db="EMBL/GenBank/DDBJ databases">
        <title>Deep-cultivation of Planctomycetes and their phenomic and genomic characterization uncovers novel biology.</title>
        <authorList>
            <person name="Wiegand S."/>
            <person name="Jogler M."/>
            <person name="Boedeker C."/>
            <person name="Pinto D."/>
            <person name="Vollmers J."/>
            <person name="Rivas-Marin E."/>
            <person name="Kohn T."/>
            <person name="Peeters S.H."/>
            <person name="Heuer A."/>
            <person name="Rast P."/>
            <person name="Oberbeckmann S."/>
            <person name="Bunk B."/>
            <person name="Jeske O."/>
            <person name="Meyerdierks A."/>
            <person name="Storesund J.E."/>
            <person name="Kallscheuer N."/>
            <person name="Luecker S."/>
            <person name="Lage O.M."/>
            <person name="Pohl T."/>
            <person name="Merkel B.J."/>
            <person name="Hornburger P."/>
            <person name="Mueller R.-W."/>
            <person name="Bruemmer F."/>
            <person name="Labrenz M."/>
            <person name="Spormann A.M."/>
            <person name="Op den Camp H."/>
            <person name="Overmann J."/>
            <person name="Amann R."/>
            <person name="Jetten M.S.M."/>
            <person name="Mascher T."/>
            <person name="Medema M.H."/>
            <person name="Devos D.P."/>
            <person name="Kaster A.-K."/>
            <person name="Ovreas L."/>
            <person name="Rohde M."/>
            <person name="Galperin M.Y."/>
            <person name="Jogler C."/>
        </authorList>
    </citation>
    <scope>NUCLEOTIDE SEQUENCE [LARGE SCALE GENOMIC DNA]</scope>
    <source>
        <strain evidence="3 4">Pan44</strain>
    </source>
</reference>
<dbReference type="EMBL" id="CP036271">
    <property type="protein sequence ID" value="QDT52673.1"/>
    <property type="molecule type" value="Genomic_DNA"/>
</dbReference>
<keyword evidence="4" id="KW-1185">Reference proteome</keyword>
<evidence type="ECO:0000313" key="3">
    <source>
        <dbReference type="EMBL" id="QDT52673.1"/>
    </source>
</evidence>
<name>A0A517S983_9PLAN</name>
<dbReference type="Proteomes" id="UP000315700">
    <property type="component" value="Chromosome"/>
</dbReference>
<dbReference type="InParanoid" id="A0A517S983"/>
<keyword evidence="1" id="KW-1133">Transmembrane helix</keyword>
<sequence precursor="true">MRLFAYSLTACLVCTGSLLAHPGHGVTEGDSTMHYLVEPIHIAPVVLLLVAGFGVGLWLKRRRNSLKRVPVRKQ</sequence>
<feature type="signal peptide" evidence="2">
    <location>
        <begin position="1"/>
        <end position="20"/>
    </location>
</feature>
<accession>A0A517S983</accession>
<keyword evidence="1" id="KW-0812">Transmembrane</keyword>
<organism evidence="3 4">
    <name type="scientific">Caulifigura coniformis</name>
    <dbReference type="NCBI Taxonomy" id="2527983"/>
    <lineage>
        <taxon>Bacteria</taxon>
        <taxon>Pseudomonadati</taxon>
        <taxon>Planctomycetota</taxon>
        <taxon>Planctomycetia</taxon>
        <taxon>Planctomycetales</taxon>
        <taxon>Planctomycetaceae</taxon>
        <taxon>Caulifigura</taxon>
    </lineage>
</organism>
<keyword evidence="1" id="KW-0472">Membrane</keyword>
<dbReference type="RefSeq" id="WP_145027226.1">
    <property type="nucleotide sequence ID" value="NZ_CP036271.1"/>
</dbReference>
<evidence type="ECO:0008006" key="5">
    <source>
        <dbReference type="Google" id="ProtNLM"/>
    </source>
</evidence>
<evidence type="ECO:0000313" key="4">
    <source>
        <dbReference type="Proteomes" id="UP000315700"/>
    </source>
</evidence>
<feature type="transmembrane region" description="Helical" evidence="1">
    <location>
        <begin position="41"/>
        <end position="59"/>
    </location>
</feature>
<dbReference type="KEGG" id="ccos:Pan44_06850"/>
<dbReference type="AlphaFoldDB" id="A0A517S983"/>
<protein>
    <recommendedName>
        <fullName evidence="5">PEP-CTERM protein-sorting domain-containing protein</fullName>
    </recommendedName>
</protein>
<proteinExistence type="predicted"/>
<keyword evidence="2" id="KW-0732">Signal</keyword>
<gene>
    <name evidence="3" type="ORF">Pan44_06850</name>
</gene>
<feature type="chain" id="PRO_5021841007" description="PEP-CTERM protein-sorting domain-containing protein" evidence="2">
    <location>
        <begin position="21"/>
        <end position="74"/>
    </location>
</feature>
<evidence type="ECO:0000256" key="1">
    <source>
        <dbReference type="SAM" id="Phobius"/>
    </source>
</evidence>
<evidence type="ECO:0000256" key="2">
    <source>
        <dbReference type="SAM" id="SignalP"/>
    </source>
</evidence>